<sequence>MQHATGQNNLTSSVWKFFGFWAERWKILESRQKVICKVCKVELAYHSTTSTCGHICPRNTRMALP</sequence>
<dbReference type="EMBL" id="CP045904">
    <property type="protein sequence ID" value="QQP36153.1"/>
    <property type="molecule type" value="Genomic_DNA"/>
</dbReference>
<feature type="non-terminal residue" evidence="1">
    <location>
        <position position="1"/>
    </location>
</feature>
<dbReference type="OrthoDB" id="1607513at2759"/>
<evidence type="ECO:0000313" key="2">
    <source>
        <dbReference type="Proteomes" id="UP000595437"/>
    </source>
</evidence>
<evidence type="ECO:0008006" key="3">
    <source>
        <dbReference type="Google" id="ProtNLM"/>
    </source>
</evidence>
<protein>
    <recommendedName>
        <fullName evidence="3">BED-type domain-containing protein</fullName>
    </recommendedName>
</protein>
<proteinExistence type="predicted"/>
<accession>A0A7T8GR03</accession>
<dbReference type="SUPFAM" id="SSF57667">
    <property type="entry name" value="beta-beta-alpha zinc fingers"/>
    <property type="match status" value="1"/>
</dbReference>
<gene>
    <name evidence="1" type="ORF">FKW44_021159</name>
</gene>
<dbReference type="InterPro" id="IPR036236">
    <property type="entry name" value="Znf_C2H2_sf"/>
</dbReference>
<dbReference type="Proteomes" id="UP000595437">
    <property type="component" value="Chromosome 15"/>
</dbReference>
<reference evidence="2" key="1">
    <citation type="submission" date="2021-01" db="EMBL/GenBank/DDBJ databases">
        <title>Caligus Genome Assembly.</title>
        <authorList>
            <person name="Gallardo-Escarate C."/>
        </authorList>
    </citation>
    <scope>NUCLEOTIDE SEQUENCE [LARGE SCALE GENOMIC DNA]</scope>
</reference>
<name>A0A7T8GR03_CALRO</name>
<organism evidence="1 2">
    <name type="scientific">Caligus rogercresseyi</name>
    <name type="common">Sea louse</name>
    <dbReference type="NCBI Taxonomy" id="217165"/>
    <lineage>
        <taxon>Eukaryota</taxon>
        <taxon>Metazoa</taxon>
        <taxon>Ecdysozoa</taxon>
        <taxon>Arthropoda</taxon>
        <taxon>Crustacea</taxon>
        <taxon>Multicrustacea</taxon>
        <taxon>Hexanauplia</taxon>
        <taxon>Copepoda</taxon>
        <taxon>Siphonostomatoida</taxon>
        <taxon>Caligidae</taxon>
        <taxon>Caligus</taxon>
    </lineage>
</organism>
<dbReference type="AlphaFoldDB" id="A0A7T8GR03"/>
<evidence type="ECO:0000313" key="1">
    <source>
        <dbReference type="EMBL" id="QQP36153.1"/>
    </source>
</evidence>
<keyword evidence="2" id="KW-1185">Reference proteome</keyword>